<accession>A0AAV0EI94</accession>
<protein>
    <submittedName>
        <fullName evidence="1">Uncharacterized protein</fullName>
    </submittedName>
</protein>
<comment type="caution">
    <text evidence="1">The sequence shown here is derived from an EMBL/GenBank/DDBJ whole genome shotgun (WGS) entry which is preliminary data.</text>
</comment>
<dbReference type="AlphaFoldDB" id="A0AAV0EI94"/>
<name>A0AAV0EI94_9ASTE</name>
<proteinExistence type="predicted"/>
<reference evidence="1" key="1">
    <citation type="submission" date="2022-07" db="EMBL/GenBank/DDBJ databases">
        <authorList>
            <person name="Macas J."/>
            <person name="Novak P."/>
            <person name="Neumann P."/>
        </authorList>
    </citation>
    <scope>NUCLEOTIDE SEQUENCE</scope>
</reference>
<sequence>MDRMGNNHFHYYLCYQCYEGFRSPNVVNSCPLCLSELFLYEIQSNILYIGDINNHRAPPLLVHQWQSRYHEKADPCVKLERPGIVTRLIWRGRGEQPQTNRWKGGLEKLQTGIEPVIQCSQWYWCYHCRRLGHVTETDGVVSTTPPLSLTIPEIMRCQECSLDRAVRSTVATFDTHDPICWCYRCHKPYHVGGIVQSSFSSSSEPICPRCGNGQFMSPCEFPEMSSSTGMVKETHQWTM</sequence>
<keyword evidence="2" id="KW-1185">Reference proteome</keyword>
<evidence type="ECO:0000313" key="1">
    <source>
        <dbReference type="EMBL" id="CAH9121826.1"/>
    </source>
</evidence>
<dbReference type="Proteomes" id="UP001152523">
    <property type="component" value="Unassembled WGS sequence"/>
</dbReference>
<dbReference type="EMBL" id="CAMAPF010000921">
    <property type="protein sequence ID" value="CAH9121826.1"/>
    <property type="molecule type" value="Genomic_DNA"/>
</dbReference>
<gene>
    <name evidence="1" type="ORF">CEPIT_LOCUS24004</name>
</gene>
<evidence type="ECO:0000313" key="2">
    <source>
        <dbReference type="Proteomes" id="UP001152523"/>
    </source>
</evidence>
<organism evidence="1 2">
    <name type="scientific">Cuscuta epithymum</name>
    <dbReference type="NCBI Taxonomy" id="186058"/>
    <lineage>
        <taxon>Eukaryota</taxon>
        <taxon>Viridiplantae</taxon>
        <taxon>Streptophyta</taxon>
        <taxon>Embryophyta</taxon>
        <taxon>Tracheophyta</taxon>
        <taxon>Spermatophyta</taxon>
        <taxon>Magnoliopsida</taxon>
        <taxon>eudicotyledons</taxon>
        <taxon>Gunneridae</taxon>
        <taxon>Pentapetalae</taxon>
        <taxon>asterids</taxon>
        <taxon>lamiids</taxon>
        <taxon>Solanales</taxon>
        <taxon>Convolvulaceae</taxon>
        <taxon>Cuscuteae</taxon>
        <taxon>Cuscuta</taxon>
        <taxon>Cuscuta subgen. Cuscuta</taxon>
    </lineage>
</organism>